<name>A0A9P5Z239_9AGAR</name>
<evidence type="ECO:0000256" key="1">
    <source>
        <dbReference type="SAM" id="MobiDB-lite"/>
    </source>
</evidence>
<evidence type="ECO:0000313" key="2">
    <source>
        <dbReference type="EMBL" id="KAF9479988.1"/>
    </source>
</evidence>
<dbReference type="EMBL" id="MU155202">
    <property type="protein sequence ID" value="KAF9479988.1"/>
    <property type="molecule type" value="Genomic_DNA"/>
</dbReference>
<feature type="compositionally biased region" description="Basic and acidic residues" evidence="1">
    <location>
        <begin position="142"/>
        <end position="151"/>
    </location>
</feature>
<evidence type="ECO:0000313" key="3">
    <source>
        <dbReference type="Proteomes" id="UP000807469"/>
    </source>
</evidence>
<dbReference type="Proteomes" id="UP000807469">
    <property type="component" value="Unassembled WGS sequence"/>
</dbReference>
<comment type="caution">
    <text evidence="2">The sequence shown here is derived from an EMBL/GenBank/DDBJ whole genome shotgun (WGS) entry which is preliminary data.</text>
</comment>
<protein>
    <submittedName>
        <fullName evidence="2">Uncharacterized protein</fullName>
    </submittedName>
</protein>
<feature type="region of interest" description="Disordered" evidence="1">
    <location>
        <begin position="1"/>
        <end position="103"/>
    </location>
</feature>
<gene>
    <name evidence="2" type="ORF">BDN70DRAFT_993052</name>
</gene>
<feature type="compositionally biased region" description="Polar residues" evidence="1">
    <location>
        <begin position="78"/>
        <end position="92"/>
    </location>
</feature>
<accession>A0A9P5Z239</accession>
<sequence length="511" mass="57852">MNASETTPHVVSFCSDEQPVADEQPVWDDEPRLRTDILSETLYFPSSPEPDEDEKLASDEPMTIGGPSETCSPFAAQAGSSVASNVEATSSRTRSKRKITEVEDELPEGFFTTLPIIRIKRQKQKEDEAPAPAPVPAGLKRKFSEVRDGRSEGSLSSSSADDESVPQHRSKRRKENQVPAPFGFKRKFIELDDEAEQPEGSRSVLDDDAAVPFHRFKRQKTVQETRSDAEPWPLRDSVNSVHYPHAHQQTVPPALQSFYDDLLTRRKSQLTPIPERRAKPRLSQSEAAARLAQARLGAAGKSARGRRRYDPLRKKVIDSSIIPTGRLSSWPAILDVLYYRKFRSLDRNKYAPLVPTRFSPMRGCTRTEHWLNDVYDMIIRRQFQDQHLRWQYRHHWKNTLRSLCKGKERPGINKKQISYTPNEFCVLSIHIELLKTDESVFHFPPTPKTVPSCNTATTMRPKTATRIATTASPATTATTTTTMRPATTRPAVKAVPTKAKLSEVEKALFRR</sequence>
<feature type="region of interest" description="Disordered" evidence="1">
    <location>
        <begin position="120"/>
        <end position="208"/>
    </location>
</feature>
<dbReference type="AlphaFoldDB" id="A0A9P5Z239"/>
<keyword evidence="3" id="KW-1185">Reference proteome</keyword>
<organism evidence="2 3">
    <name type="scientific">Pholiota conissans</name>
    <dbReference type="NCBI Taxonomy" id="109636"/>
    <lineage>
        <taxon>Eukaryota</taxon>
        <taxon>Fungi</taxon>
        <taxon>Dikarya</taxon>
        <taxon>Basidiomycota</taxon>
        <taxon>Agaricomycotina</taxon>
        <taxon>Agaricomycetes</taxon>
        <taxon>Agaricomycetidae</taxon>
        <taxon>Agaricales</taxon>
        <taxon>Agaricineae</taxon>
        <taxon>Strophariaceae</taxon>
        <taxon>Pholiota</taxon>
    </lineage>
</organism>
<reference evidence="2" key="1">
    <citation type="submission" date="2020-11" db="EMBL/GenBank/DDBJ databases">
        <authorList>
            <consortium name="DOE Joint Genome Institute"/>
            <person name="Ahrendt S."/>
            <person name="Riley R."/>
            <person name="Andreopoulos W."/>
            <person name="Labutti K."/>
            <person name="Pangilinan J."/>
            <person name="Ruiz-Duenas F.J."/>
            <person name="Barrasa J.M."/>
            <person name="Sanchez-Garcia M."/>
            <person name="Camarero S."/>
            <person name="Miyauchi S."/>
            <person name="Serrano A."/>
            <person name="Linde D."/>
            <person name="Babiker R."/>
            <person name="Drula E."/>
            <person name="Ayuso-Fernandez I."/>
            <person name="Pacheco R."/>
            <person name="Padilla G."/>
            <person name="Ferreira P."/>
            <person name="Barriuso J."/>
            <person name="Kellner H."/>
            <person name="Castanera R."/>
            <person name="Alfaro M."/>
            <person name="Ramirez L."/>
            <person name="Pisabarro A.G."/>
            <person name="Kuo A."/>
            <person name="Tritt A."/>
            <person name="Lipzen A."/>
            <person name="He G."/>
            <person name="Yan M."/>
            <person name="Ng V."/>
            <person name="Cullen D."/>
            <person name="Martin F."/>
            <person name="Rosso M.-N."/>
            <person name="Henrissat B."/>
            <person name="Hibbett D."/>
            <person name="Martinez A.T."/>
            <person name="Grigoriev I.V."/>
        </authorList>
    </citation>
    <scope>NUCLEOTIDE SEQUENCE</scope>
    <source>
        <strain evidence="2">CIRM-BRFM 674</strain>
    </source>
</reference>
<proteinExistence type="predicted"/>